<evidence type="ECO:0000313" key="2">
    <source>
        <dbReference type="Proteomes" id="UP001597119"/>
    </source>
</evidence>
<proteinExistence type="predicted"/>
<comment type="caution">
    <text evidence="1">The sequence shown here is derived from an EMBL/GenBank/DDBJ whole genome shotgun (WGS) entry which is preliminary data.</text>
</comment>
<reference evidence="1 2" key="1">
    <citation type="journal article" date="2019" name="Int. J. Syst. Evol. Microbiol.">
        <title>The Global Catalogue of Microorganisms (GCM) 10K type strain sequencing project: providing services to taxonomists for standard genome sequencing and annotation.</title>
        <authorList>
            <consortium name="The Broad Institute Genomics Platform"/>
            <consortium name="The Broad Institute Genome Sequencing Center for Infectious Disease"/>
            <person name="Wu L."/>
            <person name="Ma J."/>
        </authorList>
    </citation>
    <scope>NUCLEOTIDE SEQUENCE [LARGE SCALE GENOMIC DNA]</scope>
    <source>
        <strain evidence="1 2">CGMCC 1.12125</strain>
    </source>
</reference>
<dbReference type="EMBL" id="JBHUDJ010000014">
    <property type="protein sequence ID" value="MFD1588925.1"/>
    <property type="molecule type" value="Genomic_DNA"/>
</dbReference>
<name>A0ABD6CH34_9EURY</name>
<keyword evidence="2" id="KW-1185">Reference proteome</keyword>
<dbReference type="Proteomes" id="UP001597119">
    <property type="component" value="Unassembled WGS sequence"/>
</dbReference>
<evidence type="ECO:0000313" key="1">
    <source>
        <dbReference type="EMBL" id="MFD1588925.1"/>
    </source>
</evidence>
<sequence>MQQPQTQVQPAYQAQTQRGQAVQQSQVGQFVGQRYQQSVPQEVQQAVSDLERFESVCEWLTSRATEKGMVRLANRSDDLAEIAHLEKKLLLRQSPFAQPIGQATQQTIQQGIQELQQYASEPDVQESLTHAQQVLQSVGQALNRVQTFGQQGAQQGQQIQQGQQPQQ</sequence>
<protein>
    <submittedName>
        <fullName evidence="1">Uncharacterized protein</fullName>
    </submittedName>
</protein>
<accession>A0ABD6CH34</accession>
<dbReference type="RefSeq" id="WP_247378578.1">
    <property type="nucleotide sequence ID" value="NZ_JALLGV010000005.1"/>
</dbReference>
<dbReference type="AlphaFoldDB" id="A0ABD6CH34"/>
<organism evidence="1 2">
    <name type="scientific">Halorientalis brevis</name>
    <dbReference type="NCBI Taxonomy" id="1126241"/>
    <lineage>
        <taxon>Archaea</taxon>
        <taxon>Methanobacteriati</taxon>
        <taxon>Methanobacteriota</taxon>
        <taxon>Stenosarchaea group</taxon>
        <taxon>Halobacteria</taxon>
        <taxon>Halobacteriales</taxon>
        <taxon>Haloarculaceae</taxon>
        <taxon>Halorientalis</taxon>
    </lineage>
</organism>
<gene>
    <name evidence="1" type="ORF">ACFR9U_18255</name>
</gene>